<keyword evidence="1" id="KW-0812">Transmembrane</keyword>
<evidence type="ECO:0008006" key="4">
    <source>
        <dbReference type="Google" id="ProtNLM"/>
    </source>
</evidence>
<protein>
    <recommendedName>
        <fullName evidence="4">DUF3618 domain-containing protein</fullName>
    </recommendedName>
</protein>
<organism evidence="2 3">
    <name type="scientific">Saccharothrix coeruleofusca</name>
    <dbReference type="NCBI Taxonomy" id="33919"/>
    <lineage>
        <taxon>Bacteria</taxon>
        <taxon>Bacillati</taxon>
        <taxon>Actinomycetota</taxon>
        <taxon>Actinomycetes</taxon>
        <taxon>Pseudonocardiales</taxon>
        <taxon>Pseudonocardiaceae</taxon>
        <taxon>Saccharothrix</taxon>
    </lineage>
</organism>
<dbReference type="EMBL" id="BMRG01000012">
    <property type="protein sequence ID" value="GGP71728.1"/>
    <property type="molecule type" value="Genomic_DNA"/>
</dbReference>
<feature type="transmembrane region" description="Helical" evidence="1">
    <location>
        <begin position="83"/>
        <end position="100"/>
    </location>
</feature>
<reference evidence="2" key="1">
    <citation type="journal article" date="2014" name="Int. J. Syst. Evol. Microbiol.">
        <title>Complete genome sequence of Corynebacterium casei LMG S-19264T (=DSM 44701T), isolated from a smear-ripened cheese.</title>
        <authorList>
            <consortium name="US DOE Joint Genome Institute (JGI-PGF)"/>
            <person name="Walter F."/>
            <person name="Albersmeier A."/>
            <person name="Kalinowski J."/>
            <person name="Ruckert C."/>
        </authorList>
    </citation>
    <scope>NUCLEOTIDE SEQUENCE</scope>
    <source>
        <strain evidence="2">JCM 3313</strain>
    </source>
</reference>
<evidence type="ECO:0000313" key="2">
    <source>
        <dbReference type="EMBL" id="GGP71728.1"/>
    </source>
</evidence>
<keyword evidence="1" id="KW-1133">Transmembrane helix</keyword>
<proteinExistence type="predicted"/>
<dbReference type="Pfam" id="PF12277">
    <property type="entry name" value="DUF3618"/>
    <property type="match status" value="1"/>
</dbReference>
<comment type="caution">
    <text evidence="2">The sequence shown here is derived from an EMBL/GenBank/DDBJ whole genome shotgun (WGS) entry which is preliminary data.</text>
</comment>
<dbReference type="AlphaFoldDB" id="A0A918ASV7"/>
<evidence type="ECO:0000256" key="1">
    <source>
        <dbReference type="SAM" id="Phobius"/>
    </source>
</evidence>
<dbReference type="Proteomes" id="UP000639606">
    <property type="component" value="Unassembled WGS sequence"/>
</dbReference>
<evidence type="ECO:0000313" key="3">
    <source>
        <dbReference type="Proteomes" id="UP000639606"/>
    </source>
</evidence>
<reference evidence="2" key="2">
    <citation type="submission" date="2020-09" db="EMBL/GenBank/DDBJ databases">
        <authorList>
            <person name="Sun Q."/>
            <person name="Ohkuma M."/>
        </authorList>
    </citation>
    <scope>NUCLEOTIDE SEQUENCE</scope>
    <source>
        <strain evidence="2">JCM 3313</strain>
    </source>
</reference>
<keyword evidence="3" id="KW-1185">Reference proteome</keyword>
<keyword evidence="1" id="KW-0472">Membrane</keyword>
<sequence>MSGRDLPDDPDVLRADIELTRQELGDTVEALVHKVDVPARVKENAHERVEQVKQRGQQVKEKATAVAGQAAGALPPPVRRHPAALVAGVVALLLVLWQLTRGRRA</sequence>
<accession>A0A918ASV7</accession>
<gene>
    <name evidence="2" type="ORF">GCM10010185_51190</name>
</gene>
<name>A0A918ASV7_9PSEU</name>
<dbReference type="RefSeq" id="WP_189225858.1">
    <property type="nucleotide sequence ID" value="NZ_BMRG01000012.1"/>
</dbReference>
<dbReference type="InterPro" id="IPR022062">
    <property type="entry name" value="DUF3618"/>
</dbReference>